<dbReference type="OrthoDB" id="1682423at2"/>
<proteinExistence type="inferred from homology"/>
<evidence type="ECO:0000313" key="10">
    <source>
        <dbReference type="Proteomes" id="UP000242497"/>
    </source>
</evidence>
<dbReference type="Proteomes" id="UP000242497">
    <property type="component" value="Unassembled WGS sequence"/>
</dbReference>
<dbReference type="EMBL" id="FRAE01000038">
    <property type="protein sequence ID" value="SHK15485.1"/>
    <property type="molecule type" value="Genomic_DNA"/>
</dbReference>
<feature type="domain" description="YetF C-terminal" evidence="8">
    <location>
        <begin position="78"/>
        <end position="208"/>
    </location>
</feature>
<evidence type="ECO:0000256" key="1">
    <source>
        <dbReference type="ARBA" id="ARBA00004651"/>
    </source>
</evidence>
<feature type="transmembrane region" description="Helical" evidence="7">
    <location>
        <begin position="52"/>
        <end position="71"/>
    </location>
</feature>
<evidence type="ECO:0000256" key="5">
    <source>
        <dbReference type="ARBA" id="ARBA00022989"/>
    </source>
</evidence>
<evidence type="ECO:0000256" key="7">
    <source>
        <dbReference type="SAM" id="Phobius"/>
    </source>
</evidence>
<dbReference type="PANTHER" id="PTHR34582:SF5">
    <property type="entry name" value="UPF0702 TRANSMEMBRANE PROTEIN YETF"/>
    <property type="match status" value="1"/>
</dbReference>
<evidence type="ECO:0000256" key="4">
    <source>
        <dbReference type="ARBA" id="ARBA00022692"/>
    </source>
</evidence>
<dbReference type="Pfam" id="PF04239">
    <property type="entry name" value="DUF421"/>
    <property type="match status" value="1"/>
</dbReference>
<sequence>MLIFIGKLVFLFIFLVIIIRFLGKSVLAQLTPHDFMTIVFLSYLSFQPLKVDGIMETIVGIIVISIVHVLISRLSLLQWLNKFIIGQPTILIKHGKIIKSNLKNSRYSLNELLSAIRSAGYPYIQNIEYAILEPNGQLSILPKPDMIAITPKLLNIKTEYEGLPIAVVIEGKIKHKNLSLINKTEQWLINELKLKGFCNLDDIFYAAVNDTDYSLIVDTGK</sequence>
<keyword evidence="3" id="KW-1003">Cell membrane</keyword>
<accession>A0A1M6Q5M6</accession>
<dbReference type="Gene3D" id="3.30.240.20">
    <property type="entry name" value="bsu07140 like domains"/>
    <property type="match status" value="2"/>
</dbReference>
<organism evidence="9 10">
    <name type="scientific">Tepidibacter formicigenes DSM 15518</name>
    <dbReference type="NCBI Taxonomy" id="1123349"/>
    <lineage>
        <taxon>Bacteria</taxon>
        <taxon>Bacillati</taxon>
        <taxon>Bacillota</taxon>
        <taxon>Clostridia</taxon>
        <taxon>Peptostreptococcales</taxon>
        <taxon>Peptostreptococcaceae</taxon>
        <taxon>Tepidibacter</taxon>
    </lineage>
</organism>
<comment type="subcellular location">
    <subcellularLocation>
        <location evidence="1">Cell membrane</location>
        <topology evidence="1">Multi-pass membrane protein</topology>
    </subcellularLocation>
</comment>
<keyword evidence="6 7" id="KW-0472">Membrane</keyword>
<evidence type="ECO:0000256" key="6">
    <source>
        <dbReference type="ARBA" id="ARBA00023136"/>
    </source>
</evidence>
<comment type="similarity">
    <text evidence="2">Belongs to the UPF0702 family.</text>
</comment>
<gene>
    <name evidence="9" type="ORF">SAMN02744037_01746</name>
</gene>
<protein>
    <submittedName>
        <fullName evidence="9">Uncharacterized membrane protein YcaP, DUF421 family</fullName>
    </submittedName>
</protein>
<evidence type="ECO:0000259" key="8">
    <source>
        <dbReference type="Pfam" id="PF04239"/>
    </source>
</evidence>
<reference evidence="10" key="1">
    <citation type="submission" date="2016-11" db="EMBL/GenBank/DDBJ databases">
        <authorList>
            <person name="Varghese N."/>
            <person name="Submissions S."/>
        </authorList>
    </citation>
    <scope>NUCLEOTIDE SEQUENCE [LARGE SCALE GENOMIC DNA]</scope>
    <source>
        <strain evidence="10">DSM 15518</strain>
    </source>
</reference>
<dbReference type="RefSeq" id="WP_072889145.1">
    <property type="nucleotide sequence ID" value="NZ_FRAE01000038.1"/>
</dbReference>
<keyword evidence="4 7" id="KW-0812">Transmembrane</keyword>
<dbReference type="GO" id="GO:0005886">
    <property type="term" value="C:plasma membrane"/>
    <property type="evidence" value="ECO:0007669"/>
    <property type="project" value="UniProtKB-SubCell"/>
</dbReference>
<dbReference type="AlphaFoldDB" id="A0A1M6Q5M6"/>
<dbReference type="InterPro" id="IPR023090">
    <property type="entry name" value="UPF0702_alpha/beta_dom_sf"/>
</dbReference>
<evidence type="ECO:0000256" key="3">
    <source>
        <dbReference type="ARBA" id="ARBA00022475"/>
    </source>
</evidence>
<dbReference type="InterPro" id="IPR007353">
    <property type="entry name" value="DUF421"/>
</dbReference>
<dbReference type="STRING" id="1123349.SAMN02744037_01746"/>
<evidence type="ECO:0000256" key="2">
    <source>
        <dbReference type="ARBA" id="ARBA00006448"/>
    </source>
</evidence>
<evidence type="ECO:0000313" key="9">
    <source>
        <dbReference type="EMBL" id="SHK15485.1"/>
    </source>
</evidence>
<name>A0A1M6Q5M6_9FIRM</name>
<dbReference type="PANTHER" id="PTHR34582">
    <property type="entry name" value="UPF0702 TRANSMEMBRANE PROTEIN YCAP"/>
    <property type="match status" value="1"/>
</dbReference>
<keyword evidence="10" id="KW-1185">Reference proteome</keyword>
<keyword evidence="5 7" id="KW-1133">Transmembrane helix</keyword>